<dbReference type="PATRIC" id="fig|272562.8.peg.3809"/>
<dbReference type="PROSITE" id="PS50928">
    <property type="entry name" value="ABC_TM1"/>
    <property type="match status" value="1"/>
</dbReference>
<dbReference type="PANTHER" id="PTHR30614">
    <property type="entry name" value="MEMBRANE COMPONENT OF AMINO ACID ABC TRANSPORTER"/>
    <property type="match status" value="1"/>
</dbReference>
<dbReference type="AlphaFoldDB" id="Q97D61"/>
<dbReference type="GO" id="GO:0043190">
    <property type="term" value="C:ATP-binding cassette (ABC) transporter complex"/>
    <property type="evidence" value="ECO:0007669"/>
    <property type="project" value="InterPro"/>
</dbReference>
<dbReference type="OrthoDB" id="9787841at2"/>
<evidence type="ECO:0000313" key="11">
    <source>
        <dbReference type="Proteomes" id="UP000000814"/>
    </source>
</evidence>
<evidence type="ECO:0000256" key="8">
    <source>
        <dbReference type="RuleBase" id="RU363032"/>
    </source>
</evidence>
<dbReference type="InterPro" id="IPR010065">
    <property type="entry name" value="AA_ABC_transptr_permease_3TM"/>
</dbReference>
<dbReference type="InterPro" id="IPR035906">
    <property type="entry name" value="MetI-like_sf"/>
</dbReference>
<dbReference type="STRING" id="272562.CA_C3619"/>
<dbReference type="InterPro" id="IPR043429">
    <property type="entry name" value="ArtM/GltK/GlnP/TcyL/YhdX-like"/>
</dbReference>
<keyword evidence="3" id="KW-1003">Cell membrane</keyword>
<comment type="subcellular location">
    <subcellularLocation>
        <location evidence="1 8">Cell membrane</location>
        <topology evidence="1 8">Multi-pass membrane protein</topology>
    </subcellularLocation>
</comment>
<proteinExistence type="inferred from homology"/>
<name>Q97D61_CLOAB</name>
<keyword evidence="2 8" id="KW-0813">Transport</keyword>
<keyword evidence="4 8" id="KW-0812">Transmembrane</keyword>
<comment type="similarity">
    <text evidence="8">Belongs to the binding-protein-dependent transport system permease family.</text>
</comment>
<evidence type="ECO:0000313" key="10">
    <source>
        <dbReference type="EMBL" id="AAK81542.1"/>
    </source>
</evidence>
<dbReference type="Proteomes" id="UP000000814">
    <property type="component" value="Chromosome"/>
</dbReference>
<accession>Q97D61</accession>
<evidence type="ECO:0000256" key="5">
    <source>
        <dbReference type="ARBA" id="ARBA00022970"/>
    </source>
</evidence>
<evidence type="ECO:0000256" key="2">
    <source>
        <dbReference type="ARBA" id="ARBA00022448"/>
    </source>
</evidence>
<dbReference type="GeneID" id="45000117"/>
<dbReference type="CDD" id="cd06261">
    <property type="entry name" value="TM_PBP2"/>
    <property type="match status" value="1"/>
</dbReference>
<evidence type="ECO:0000256" key="7">
    <source>
        <dbReference type="ARBA" id="ARBA00023136"/>
    </source>
</evidence>
<keyword evidence="11" id="KW-1185">Reference proteome</keyword>
<evidence type="ECO:0000259" key="9">
    <source>
        <dbReference type="PROSITE" id="PS50928"/>
    </source>
</evidence>
<evidence type="ECO:0000256" key="4">
    <source>
        <dbReference type="ARBA" id="ARBA00022692"/>
    </source>
</evidence>
<keyword evidence="6 8" id="KW-1133">Transmembrane helix</keyword>
<feature type="transmembrane region" description="Helical" evidence="8">
    <location>
        <begin position="55"/>
        <end position="75"/>
    </location>
</feature>
<keyword evidence="5" id="KW-0029">Amino-acid transport</keyword>
<dbReference type="GO" id="GO:0006865">
    <property type="term" value="P:amino acid transport"/>
    <property type="evidence" value="ECO:0007669"/>
    <property type="project" value="UniProtKB-KW"/>
</dbReference>
<dbReference type="InterPro" id="IPR000515">
    <property type="entry name" value="MetI-like"/>
</dbReference>
<feature type="transmembrane region" description="Helical" evidence="8">
    <location>
        <begin position="186"/>
        <end position="207"/>
    </location>
</feature>
<evidence type="ECO:0000256" key="6">
    <source>
        <dbReference type="ARBA" id="ARBA00022989"/>
    </source>
</evidence>
<protein>
    <submittedName>
        <fullName evidence="10">Amino acid ABC transporter, permease component</fullName>
    </submittedName>
</protein>
<evidence type="ECO:0000256" key="1">
    <source>
        <dbReference type="ARBA" id="ARBA00004651"/>
    </source>
</evidence>
<reference evidence="10 11" key="1">
    <citation type="journal article" date="2001" name="J. Bacteriol.">
        <title>Genome sequence and comparative analysis of the solvent-producing bacterium Clostridium acetobutylicum.</title>
        <authorList>
            <person name="Nolling J."/>
            <person name="Breton G."/>
            <person name="Omelchenko M.V."/>
            <person name="Makarova K.S."/>
            <person name="Zeng Q."/>
            <person name="Gibson R."/>
            <person name="Lee H.M."/>
            <person name="Dubois J."/>
            <person name="Qiu D."/>
            <person name="Hitti J."/>
            <person name="Wolf Y.I."/>
            <person name="Tatusov R.L."/>
            <person name="Sabathe F."/>
            <person name="Doucette-Stamm L."/>
            <person name="Soucaille P."/>
            <person name="Daly M.J."/>
            <person name="Bennett G.N."/>
            <person name="Koonin E.V."/>
            <person name="Smith D.R."/>
        </authorList>
    </citation>
    <scope>NUCLEOTIDE SEQUENCE [LARGE SCALE GENOMIC DNA]</scope>
    <source>
        <strain evidence="11">ATCC 824 / DSM 792 / JCM 1419 / LMG 5710 / VKM B-1787</strain>
    </source>
</reference>
<dbReference type="PIR" id="C97344">
    <property type="entry name" value="C97344"/>
</dbReference>
<dbReference type="HOGENOM" id="CLU_019602_1_1_9"/>
<dbReference type="eggNOG" id="COG0765">
    <property type="taxonomic scope" value="Bacteria"/>
</dbReference>
<dbReference type="EMBL" id="AE001437">
    <property type="protein sequence ID" value="AAK81542.1"/>
    <property type="molecule type" value="Genomic_DNA"/>
</dbReference>
<dbReference type="FunFam" id="1.10.3720.10:FF:000006">
    <property type="entry name" value="Glutamate/aspartate ABC transporter, permease protein GltK"/>
    <property type="match status" value="1"/>
</dbReference>
<dbReference type="Pfam" id="PF00528">
    <property type="entry name" value="BPD_transp_1"/>
    <property type="match status" value="1"/>
</dbReference>
<feature type="domain" description="ABC transmembrane type-1" evidence="9">
    <location>
        <begin position="17"/>
        <end position="207"/>
    </location>
</feature>
<feature type="transmembrane region" description="Helical" evidence="8">
    <location>
        <begin position="20"/>
        <end position="43"/>
    </location>
</feature>
<keyword evidence="7 8" id="KW-0472">Membrane</keyword>
<dbReference type="SUPFAM" id="SSF161098">
    <property type="entry name" value="MetI-like"/>
    <property type="match status" value="1"/>
</dbReference>
<dbReference type="NCBIfam" id="TIGR01726">
    <property type="entry name" value="HEQRo_perm_3TM"/>
    <property type="match status" value="1"/>
</dbReference>
<sequence length="217" mass="23744">MDISSLNKVIPVLLDGTRITLLLTCSSIIIGCIIGTIIAMFKTSSVKVLNLIGKFYTWILRGTPLLLQLYVYYYGLPFLSDKLTMTPMKAAILGLSLNSGAYIAEIIRGGILAIDNGQFEASKALGLTYGQTMKRIILPQAIRVVIPPCGNEFIAMIKDTSLVSVITMEELLRKAQLLVSSSGDAVTPYLFAGIFYLILTTIFTGIFSKIEKKLSVY</sequence>
<evidence type="ECO:0000256" key="3">
    <source>
        <dbReference type="ARBA" id="ARBA00022475"/>
    </source>
</evidence>
<dbReference type="Gene3D" id="1.10.3720.10">
    <property type="entry name" value="MetI-like"/>
    <property type="match status" value="1"/>
</dbReference>
<dbReference type="GO" id="GO:0022857">
    <property type="term" value="F:transmembrane transporter activity"/>
    <property type="evidence" value="ECO:0007669"/>
    <property type="project" value="InterPro"/>
</dbReference>
<dbReference type="KEGG" id="cac:CA_C3619"/>
<dbReference type="RefSeq" id="WP_010966882.1">
    <property type="nucleotide sequence ID" value="NC_003030.1"/>
</dbReference>
<organism evidence="10 11">
    <name type="scientific">Clostridium acetobutylicum (strain ATCC 824 / DSM 792 / JCM 1419 / IAM 19013 / LMG 5710 / NBRC 13948 / NRRL B-527 / VKM B-1787 / 2291 / W)</name>
    <dbReference type="NCBI Taxonomy" id="272562"/>
    <lineage>
        <taxon>Bacteria</taxon>
        <taxon>Bacillati</taxon>
        <taxon>Bacillota</taxon>
        <taxon>Clostridia</taxon>
        <taxon>Eubacteriales</taxon>
        <taxon>Clostridiaceae</taxon>
        <taxon>Clostridium</taxon>
    </lineage>
</organism>
<dbReference type="PANTHER" id="PTHR30614:SF0">
    <property type="entry name" value="L-CYSTINE TRANSPORT SYSTEM PERMEASE PROTEIN TCYL"/>
    <property type="match status" value="1"/>
</dbReference>
<gene>
    <name evidence="10" type="ordered locus">CA_C3619</name>
</gene>